<reference evidence="1" key="1">
    <citation type="journal article" date="2021" name="Proc. Natl. Acad. Sci. U.S.A.">
        <title>A Catalog of Tens of Thousands of Viruses from Human Metagenomes Reveals Hidden Associations with Chronic Diseases.</title>
        <authorList>
            <person name="Tisza M.J."/>
            <person name="Buck C.B."/>
        </authorList>
    </citation>
    <scope>NUCLEOTIDE SEQUENCE</scope>
    <source>
        <strain evidence="1">CtGkF12</strain>
    </source>
</reference>
<name>A0A8S5M825_9CAUD</name>
<dbReference type="EMBL" id="BK014844">
    <property type="protein sequence ID" value="DAD78497.1"/>
    <property type="molecule type" value="Genomic_DNA"/>
</dbReference>
<evidence type="ECO:0000313" key="1">
    <source>
        <dbReference type="EMBL" id="DAD78497.1"/>
    </source>
</evidence>
<accession>A0A8S5M825</accession>
<proteinExistence type="predicted"/>
<sequence length="144" mass="16131">MKPNTNKPSLKKFAEIAEKSGGNISTIAKTFKVSRTTVYQWAKEDPSFQDVIDDQRGRILDECIATSRVLARGIPILDENKKIVGWEERPDGQMVRYLMSTLGRKEGFGENIDVTTAGSPLSQGITIEVIDKREQVRTDDNTDN</sequence>
<protein>
    <submittedName>
        <fullName evidence="1">Putative terminase small subunit</fullName>
    </submittedName>
</protein>
<organism evidence="1">
    <name type="scientific">Siphoviridae sp. ctGkF12</name>
    <dbReference type="NCBI Taxonomy" id="2826224"/>
    <lineage>
        <taxon>Viruses</taxon>
        <taxon>Duplodnaviria</taxon>
        <taxon>Heunggongvirae</taxon>
        <taxon>Uroviricota</taxon>
        <taxon>Caudoviricetes</taxon>
    </lineage>
</organism>
<dbReference type="Gene3D" id="1.10.10.60">
    <property type="entry name" value="Homeodomain-like"/>
    <property type="match status" value="1"/>
</dbReference>